<dbReference type="AlphaFoldDB" id="A0A0A8Y6L9"/>
<sequence>MTKGSRGTSRVNLHGSILPMTSEKKN</sequence>
<accession>A0A0A8Y6L9</accession>
<evidence type="ECO:0000256" key="1">
    <source>
        <dbReference type="SAM" id="MobiDB-lite"/>
    </source>
</evidence>
<reference evidence="2" key="2">
    <citation type="journal article" date="2015" name="Data Brief">
        <title>Shoot transcriptome of the giant reed, Arundo donax.</title>
        <authorList>
            <person name="Barrero R.A."/>
            <person name="Guerrero F.D."/>
            <person name="Moolhuijzen P."/>
            <person name="Goolsby J.A."/>
            <person name="Tidwell J."/>
            <person name="Bellgard S.E."/>
            <person name="Bellgard M.I."/>
        </authorList>
    </citation>
    <scope>NUCLEOTIDE SEQUENCE</scope>
    <source>
        <tissue evidence="2">Shoot tissue taken approximately 20 cm above the soil surface</tissue>
    </source>
</reference>
<feature type="region of interest" description="Disordered" evidence="1">
    <location>
        <begin position="1"/>
        <end position="26"/>
    </location>
</feature>
<feature type="compositionally biased region" description="Polar residues" evidence="1">
    <location>
        <begin position="1"/>
        <end position="11"/>
    </location>
</feature>
<protein>
    <submittedName>
        <fullName evidence="2">Uncharacterized protein</fullName>
    </submittedName>
</protein>
<proteinExistence type="predicted"/>
<name>A0A0A8Y6L9_ARUDO</name>
<reference evidence="2" key="1">
    <citation type="submission" date="2014-09" db="EMBL/GenBank/DDBJ databases">
        <authorList>
            <person name="Magalhaes I.L.F."/>
            <person name="Oliveira U."/>
            <person name="Santos F.R."/>
            <person name="Vidigal T.H.D.A."/>
            <person name="Brescovit A.D."/>
            <person name="Santos A.J."/>
        </authorList>
    </citation>
    <scope>NUCLEOTIDE SEQUENCE</scope>
    <source>
        <tissue evidence="2">Shoot tissue taken approximately 20 cm above the soil surface</tissue>
    </source>
</reference>
<evidence type="ECO:0000313" key="2">
    <source>
        <dbReference type="EMBL" id="JAD21726.1"/>
    </source>
</evidence>
<organism evidence="2">
    <name type="scientific">Arundo donax</name>
    <name type="common">Giant reed</name>
    <name type="synonym">Donax arundinaceus</name>
    <dbReference type="NCBI Taxonomy" id="35708"/>
    <lineage>
        <taxon>Eukaryota</taxon>
        <taxon>Viridiplantae</taxon>
        <taxon>Streptophyta</taxon>
        <taxon>Embryophyta</taxon>
        <taxon>Tracheophyta</taxon>
        <taxon>Spermatophyta</taxon>
        <taxon>Magnoliopsida</taxon>
        <taxon>Liliopsida</taxon>
        <taxon>Poales</taxon>
        <taxon>Poaceae</taxon>
        <taxon>PACMAD clade</taxon>
        <taxon>Arundinoideae</taxon>
        <taxon>Arundineae</taxon>
        <taxon>Arundo</taxon>
    </lineage>
</organism>
<dbReference type="EMBL" id="GBRH01276169">
    <property type="protein sequence ID" value="JAD21726.1"/>
    <property type="molecule type" value="Transcribed_RNA"/>
</dbReference>